<comment type="similarity">
    <text evidence="3">In the C-terminal section; belongs to the transpeptidase family.</text>
</comment>
<keyword evidence="9" id="KW-0121">Carboxypeptidase</keyword>
<dbReference type="SUPFAM" id="SSF56601">
    <property type="entry name" value="beta-lactamase/transpeptidase-like"/>
    <property type="match status" value="1"/>
</dbReference>
<dbReference type="GO" id="GO:0008955">
    <property type="term" value="F:peptidoglycan glycosyltransferase activity"/>
    <property type="evidence" value="ECO:0007669"/>
    <property type="project" value="UniProtKB-EC"/>
</dbReference>
<dbReference type="GO" id="GO:0071555">
    <property type="term" value="P:cell wall organization"/>
    <property type="evidence" value="ECO:0007669"/>
    <property type="project" value="UniProtKB-KW"/>
</dbReference>
<dbReference type="PANTHER" id="PTHR32282">
    <property type="entry name" value="BINDING PROTEIN TRANSPEPTIDASE, PUTATIVE-RELATED"/>
    <property type="match status" value="1"/>
</dbReference>
<keyword evidence="15" id="KW-0133">Cell shape</keyword>
<evidence type="ECO:0000256" key="5">
    <source>
        <dbReference type="ARBA" id="ARBA00012448"/>
    </source>
</evidence>
<keyword evidence="7" id="KW-1003">Cell membrane</keyword>
<keyword evidence="32" id="KW-1185">Reference proteome</keyword>
<feature type="domain" description="Penicillin-binding protein transpeptidase" evidence="28">
    <location>
        <begin position="439"/>
        <end position="730"/>
    </location>
</feature>
<keyword evidence="13" id="KW-0812">Transmembrane</keyword>
<dbReference type="UniPathway" id="UPA00219"/>
<dbReference type="GO" id="GO:0009002">
    <property type="term" value="F:serine-type D-Ala-D-Ala carboxypeptidase activity"/>
    <property type="evidence" value="ECO:0007669"/>
    <property type="project" value="UniProtKB-EC"/>
</dbReference>
<evidence type="ECO:0000259" key="30">
    <source>
        <dbReference type="Pfam" id="PF17092"/>
    </source>
</evidence>
<dbReference type="GO" id="GO:0009252">
    <property type="term" value="P:peptidoglycan biosynthetic process"/>
    <property type="evidence" value="ECO:0007669"/>
    <property type="project" value="UniProtKB-UniPathway"/>
</dbReference>
<evidence type="ECO:0000256" key="14">
    <source>
        <dbReference type="ARBA" id="ARBA00022801"/>
    </source>
</evidence>
<dbReference type="InterPro" id="IPR023346">
    <property type="entry name" value="Lysozyme-like_dom_sf"/>
</dbReference>
<evidence type="ECO:0000256" key="16">
    <source>
        <dbReference type="ARBA" id="ARBA00022968"/>
    </source>
</evidence>
<protein>
    <recommendedName>
        <fullName evidence="6">Penicillin-binding protein 1A</fullName>
        <ecNumber evidence="24">2.4.99.28</ecNumber>
        <ecNumber evidence="5">3.4.16.4</ecNumber>
    </recommendedName>
</protein>
<dbReference type="InterPro" id="IPR050396">
    <property type="entry name" value="Glycosyltr_51/Transpeptidase"/>
</dbReference>
<keyword evidence="20" id="KW-0046">Antibiotic resistance</keyword>
<evidence type="ECO:0000256" key="12">
    <source>
        <dbReference type="ARBA" id="ARBA00022679"/>
    </source>
</evidence>
<keyword evidence="8" id="KW-0997">Cell inner membrane</keyword>
<dbReference type="Pfam" id="PF00912">
    <property type="entry name" value="Transgly"/>
    <property type="match status" value="1"/>
</dbReference>
<feature type="domain" description="Glycosyl transferase family 51" evidence="29">
    <location>
        <begin position="56"/>
        <end position="233"/>
    </location>
</feature>
<dbReference type="Pfam" id="PF17092">
    <property type="entry name" value="PCB_OB"/>
    <property type="match status" value="1"/>
</dbReference>
<evidence type="ECO:0000256" key="6">
    <source>
        <dbReference type="ARBA" id="ARBA00018638"/>
    </source>
</evidence>
<dbReference type="GO" id="GO:0006508">
    <property type="term" value="P:proteolysis"/>
    <property type="evidence" value="ECO:0007669"/>
    <property type="project" value="UniProtKB-KW"/>
</dbReference>
<evidence type="ECO:0000259" key="28">
    <source>
        <dbReference type="Pfam" id="PF00905"/>
    </source>
</evidence>
<evidence type="ECO:0000256" key="7">
    <source>
        <dbReference type="ARBA" id="ARBA00022475"/>
    </source>
</evidence>
<keyword evidence="19" id="KW-0472">Membrane</keyword>
<dbReference type="NCBIfam" id="TIGR02074">
    <property type="entry name" value="PBP_1a_fam"/>
    <property type="match status" value="1"/>
</dbReference>
<dbReference type="GO" id="GO:0008360">
    <property type="term" value="P:regulation of cell shape"/>
    <property type="evidence" value="ECO:0007669"/>
    <property type="project" value="UniProtKB-KW"/>
</dbReference>
<evidence type="ECO:0000256" key="20">
    <source>
        <dbReference type="ARBA" id="ARBA00023251"/>
    </source>
</evidence>
<dbReference type="GO" id="GO:0005886">
    <property type="term" value="C:plasma membrane"/>
    <property type="evidence" value="ECO:0007669"/>
    <property type="project" value="UniProtKB-SubCell"/>
</dbReference>
<dbReference type="Gene3D" id="1.10.3810.10">
    <property type="entry name" value="Biosynthetic peptidoglycan transglycosylase-like"/>
    <property type="match status" value="1"/>
</dbReference>
<comment type="catalytic activity">
    <reaction evidence="25">
        <text>[GlcNAc-(1-&gt;4)-Mur2Ac(oyl-L-Ala-gamma-D-Glu-L-Lys-D-Ala-D-Ala)](n)-di-trans,octa-cis-undecaprenyl diphosphate + beta-D-GlcNAc-(1-&gt;4)-Mur2Ac(oyl-L-Ala-gamma-D-Glu-L-Lys-D-Ala-D-Ala)-di-trans,octa-cis-undecaprenyl diphosphate = [GlcNAc-(1-&gt;4)-Mur2Ac(oyl-L-Ala-gamma-D-Glu-L-Lys-D-Ala-D-Ala)](n+1)-di-trans,octa-cis-undecaprenyl diphosphate + di-trans,octa-cis-undecaprenyl diphosphate + H(+)</text>
        <dbReference type="Rhea" id="RHEA:23708"/>
        <dbReference type="Rhea" id="RHEA-COMP:9602"/>
        <dbReference type="Rhea" id="RHEA-COMP:9603"/>
        <dbReference type="ChEBI" id="CHEBI:15378"/>
        <dbReference type="ChEBI" id="CHEBI:58405"/>
        <dbReference type="ChEBI" id="CHEBI:60033"/>
        <dbReference type="ChEBI" id="CHEBI:78435"/>
        <dbReference type="EC" id="2.4.99.28"/>
    </reaction>
</comment>
<dbReference type="FunFam" id="1.10.3810.10:FF:000003">
    <property type="entry name" value="Penicillin-binding protein 1a"/>
    <property type="match status" value="1"/>
</dbReference>
<dbReference type="InterPro" id="IPR012340">
    <property type="entry name" value="NA-bd_OB-fold"/>
</dbReference>
<dbReference type="EC" id="2.4.99.28" evidence="24"/>
<gene>
    <name evidence="31" type="ORF">FRZ44_14710</name>
</gene>
<feature type="compositionally biased region" description="Low complexity" evidence="27">
    <location>
        <begin position="800"/>
        <end position="824"/>
    </location>
</feature>
<evidence type="ECO:0000256" key="27">
    <source>
        <dbReference type="SAM" id="MobiDB-lite"/>
    </source>
</evidence>
<dbReference type="Pfam" id="PF00905">
    <property type="entry name" value="Transpeptidase"/>
    <property type="match status" value="1"/>
</dbReference>
<dbReference type="SUPFAM" id="SSF53955">
    <property type="entry name" value="Lysozyme-like"/>
    <property type="match status" value="1"/>
</dbReference>
<dbReference type="PANTHER" id="PTHR32282:SF27">
    <property type="entry name" value="PENICILLIN-BINDING PROTEIN 1A"/>
    <property type="match status" value="1"/>
</dbReference>
<evidence type="ECO:0000256" key="25">
    <source>
        <dbReference type="ARBA" id="ARBA00049902"/>
    </source>
</evidence>
<sequence>MKRVILGLLGLLLGFGIAGLVGAYVIFQHYAATLPAVSELAVYDPPVVTRVHAGDGRLLAEFATENRVYVPIGAIPKVVSNAFISAEDKTFYEHPGIDLPGIVHAMITNLRHMGSDRRPIGASTITQQVAKNFLLTNEVSLERKVKEMILALRIEKAYSKDHILELYLNEIYLGFGSYGVASAALNYFDKSLDELTIAQAAFLASLPKAPSKYNPVTRTQDAIDRRNWVIGRMLEDGHITAAEAAAATAEPLSISRRGEAETVSADYFAEEVRRELIQRFGDKSLYEGGLSVRTTLDPQLQAYADKTLRDGMQRFDRKYGYRGPVSTMELGEDWAAKLAALPAPKGLRDWQLAVVLSDDAEAAKIGFGNGQTGQIPLAELKWARKDLDDNHVGPAIAKPEDAIKPGDVVMVEPVTQDRDGKAYPEGSYGLRQIPAIGAAMVAMDPHTGRVLAIVGGWSYEISEFDRATQALRQPGSSFKPFVYMTALENGFTPSTLILDAPIVIDQGPGLPLWKPENYEDTFLGPATMRVGLEKSRNLMTIRLAQAVGMDKVKALVDRFGVVDNMQPLLSMSLGAGETTPLKMATAYSMIVNGGKRVVPRFIDRVQDRTGATIFNSDPRPCPNCQVPWQDGLTPPEIPDEREQVVDPQTAYQMVHMMEGVVQRGTGFVVSAVGKPLAGKTGTTNESRDAWFVGFSPDLTVAVYFGYDQPRSLGARETGGVVAAPVFRDFMIDALKDKPGTPFRIPPGIRLVRVDVKTGQRANSGTQKVIYEAFKPGTEPSDTPTNVIEGIGVADQGGGQTSTPGVVGVPSSSDSGQSTSPSGLY</sequence>
<dbReference type="EMBL" id="CP042906">
    <property type="protein sequence ID" value="QEX16179.1"/>
    <property type="molecule type" value="Genomic_DNA"/>
</dbReference>
<dbReference type="RefSeq" id="WP_225308585.1">
    <property type="nucleotide sequence ID" value="NZ_CP042906.1"/>
</dbReference>
<evidence type="ECO:0000256" key="22">
    <source>
        <dbReference type="ARBA" id="ARBA00023316"/>
    </source>
</evidence>
<comment type="catalytic activity">
    <reaction evidence="23">
        <text>Preferential cleavage: (Ac)2-L-Lys-D-Ala-|-D-Ala. Also transpeptidation of peptidyl-alanyl moieties that are N-acyl substituents of D-alanine.</text>
        <dbReference type="EC" id="3.4.16.4"/>
    </reaction>
</comment>
<evidence type="ECO:0000256" key="17">
    <source>
        <dbReference type="ARBA" id="ARBA00022984"/>
    </source>
</evidence>
<evidence type="ECO:0000256" key="18">
    <source>
        <dbReference type="ARBA" id="ARBA00022989"/>
    </source>
</evidence>
<organism evidence="31 32">
    <name type="scientific">Hypericibacter terrae</name>
    <dbReference type="NCBI Taxonomy" id="2602015"/>
    <lineage>
        <taxon>Bacteria</taxon>
        <taxon>Pseudomonadati</taxon>
        <taxon>Pseudomonadota</taxon>
        <taxon>Alphaproteobacteria</taxon>
        <taxon>Rhodospirillales</taxon>
        <taxon>Dongiaceae</taxon>
        <taxon>Hypericibacter</taxon>
    </lineage>
</organism>
<keyword evidence="17" id="KW-0573">Peptidoglycan synthesis</keyword>
<dbReference type="KEGG" id="htq:FRZ44_14710"/>
<keyword evidence="14" id="KW-0378">Hydrolase</keyword>
<evidence type="ECO:0000256" key="19">
    <source>
        <dbReference type="ARBA" id="ARBA00023136"/>
    </source>
</evidence>
<evidence type="ECO:0000256" key="2">
    <source>
        <dbReference type="ARBA" id="ARBA00004752"/>
    </source>
</evidence>
<evidence type="ECO:0000313" key="32">
    <source>
        <dbReference type="Proteomes" id="UP000326202"/>
    </source>
</evidence>
<evidence type="ECO:0000256" key="21">
    <source>
        <dbReference type="ARBA" id="ARBA00023268"/>
    </source>
</evidence>
<dbReference type="AlphaFoldDB" id="A0A5J6MFJ7"/>
<dbReference type="InterPro" id="IPR031376">
    <property type="entry name" value="PCB_OB"/>
</dbReference>
<evidence type="ECO:0000256" key="13">
    <source>
        <dbReference type="ARBA" id="ARBA00022692"/>
    </source>
</evidence>
<comment type="pathway">
    <text evidence="26">Glycan biosynthesis.</text>
</comment>
<keyword evidence="10" id="KW-0645">Protease</keyword>
<keyword evidence="16" id="KW-0735">Signal-anchor</keyword>
<comment type="pathway">
    <text evidence="2">Cell wall biogenesis; peptidoglycan biosynthesis.</text>
</comment>
<evidence type="ECO:0000256" key="9">
    <source>
        <dbReference type="ARBA" id="ARBA00022645"/>
    </source>
</evidence>
<dbReference type="InterPro" id="IPR036950">
    <property type="entry name" value="PBP_transglycosylase"/>
</dbReference>
<dbReference type="InterPro" id="IPR001460">
    <property type="entry name" value="PCN-bd_Tpept"/>
</dbReference>
<evidence type="ECO:0000313" key="31">
    <source>
        <dbReference type="EMBL" id="QEX16179.1"/>
    </source>
</evidence>
<evidence type="ECO:0000256" key="11">
    <source>
        <dbReference type="ARBA" id="ARBA00022676"/>
    </source>
</evidence>
<accession>A0A5J6MFJ7</accession>
<evidence type="ECO:0000259" key="29">
    <source>
        <dbReference type="Pfam" id="PF00912"/>
    </source>
</evidence>
<name>A0A5J6MFJ7_9PROT</name>
<dbReference type="Gene3D" id="2.40.50.140">
    <property type="entry name" value="Nucleic acid-binding proteins"/>
    <property type="match status" value="1"/>
</dbReference>
<keyword evidence="18" id="KW-1133">Transmembrane helix</keyword>
<evidence type="ECO:0000256" key="15">
    <source>
        <dbReference type="ARBA" id="ARBA00022960"/>
    </source>
</evidence>
<evidence type="ECO:0000256" key="24">
    <source>
        <dbReference type="ARBA" id="ARBA00044770"/>
    </source>
</evidence>
<keyword evidence="22" id="KW-0961">Cell wall biogenesis/degradation</keyword>
<dbReference type="GO" id="GO:0030288">
    <property type="term" value="C:outer membrane-bounded periplasmic space"/>
    <property type="evidence" value="ECO:0007669"/>
    <property type="project" value="TreeGrafter"/>
</dbReference>
<keyword evidence="12" id="KW-0808">Transferase</keyword>
<dbReference type="Proteomes" id="UP000326202">
    <property type="component" value="Chromosome"/>
</dbReference>
<evidence type="ECO:0000256" key="23">
    <source>
        <dbReference type="ARBA" id="ARBA00034000"/>
    </source>
</evidence>
<comment type="subcellular location">
    <subcellularLocation>
        <location evidence="1">Cell inner membrane</location>
        <topology evidence="1">Single-pass type II membrane protein</topology>
    </subcellularLocation>
</comment>
<evidence type="ECO:0000256" key="10">
    <source>
        <dbReference type="ARBA" id="ARBA00022670"/>
    </source>
</evidence>
<proteinExistence type="inferred from homology"/>
<evidence type="ECO:0000256" key="1">
    <source>
        <dbReference type="ARBA" id="ARBA00004249"/>
    </source>
</evidence>
<keyword evidence="11" id="KW-0328">Glycosyltransferase</keyword>
<dbReference type="InterPro" id="IPR001264">
    <property type="entry name" value="Glyco_trans_51"/>
</dbReference>
<evidence type="ECO:0000256" key="4">
    <source>
        <dbReference type="ARBA" id="ARBA00007739"/>
    </source>
</evidence>
<dbReference type="EC" id="3.4.16.4" evidence="5"/>
<evidence type="ECO:0000256" key="26">
    <source>
        <dbReference type="ARBA" id="ARBA00060592"/>
    </source>
</evidence>
<reference evidence="31 32" key="1">
    <citation type="submission" date="2019-08" db="EMBL/GenBank/DDBJ databases">
        <title>Hyperibacter terrae gen. nov., sp. nov. and Hyperibacter viscosus sp. nov., two new members in the family Rhodospirillaceae isolated from the rhizosphere of Hypericum perforatum.</title>
        <authorList>
            <person name="Noviana Z."/>
        </authorList>
    </citation>
    <scope>NUCLEOTIDE SEQUENCE [LARGE SCALE GENOMIC DNA]</scope>
    <source>
        <strain evidence="31 32">R5913</strain>
    </source>
</reference>
<keyword evidence="21" id="KW-0511">Multifunctional enzyme</keyword>
<feature type="region of interest" description="Disordered" evidence="27">
    <location>
        <begin position="788"/>
        <end position="824"/>
    </location>
</feature>
<dbReference type="InterPro" id="IPR012338">
    <property type="entry name" value="Beta-lactam/transpept-like"/>
</dbReference>
<feature type="domain" description="Penicillin-binding protein OB-like" evidence="30">
    <location>
        <begin position="321"/>
        <end position="436"/>
    </location>
</feature>
<dbReference type="Gene3D" id="3.40.710.10">
    <property type="entry name" value="DD-peptidase/beta-lactamase superfamily"/>
    <property type="match status" value="2"/>
</dbReference>
<evidence type="ECO:0000256" key="8">
    <source>
        <dbReference type="ARBA" id="ARBA00022519"/>
    </source>
</evidence>
<evidence type="ECO:0000256" key="3">
    <source>
        <dbReference type="ARBA" id="ARBA00007090"/>
    </source>
</evidence>
<dbReference type="GO" id="GO:0008658">
    <property type="term" value="F:penicillin binding"/>
    <property type="evidence" value="ECO:0007669"/>
    <property type="project" value="InterPro"/>
</dbReference>
<comment type="similarity">
    <text evidence="4">In the N-terminal section; belongs to the glycosyltransferase 51 family.</text>
</comment>
<dbReference type="GO" id="GO:0046677">
    <property type="term" value="P:response to antibiotic"/>
    <property type="evidence" value="ECO:0007669"/>
    <property type="project" value="UniProtKB-KW"/>
</dbReference>